<feature type="region of interest" description="Disordered" evidence="3">
    <location>
        <begin position="70"/>
        <end position="89"/>
    </location>
</feature>
<evidence type="ECO:0000256" key="3">
    <source>
        <dbReference type="SAM" id="MobiDB-lite"/>
    </source>
</evidence>
<dbReference type="NCBIfam" id="NF003967">
    <property type="entry name" value="PRK05461.1"/>
    <property type="match status" value="1"/>
</dbReference>
<dbReference type="PANTHER" id="PTHR14289">
    <property type="entry name" value="F-BOX ONLY PROTEIN 3"/>
    <property type="match status" value="1"/>
</dbReference>
<feature type="domain" description="ApaG" evidence="4">
    <location>
        <begin position="3"/>
        <end position="127"/>
    </location>
</feature>
<dbReference type="HAMAP" id="MF_00791">
    <property type="entry name" value="ApaG"/>
    <property type="match status" value="1"/>
</dbReference>
<dbReference type="InterPro" id="IPR007474">
    <property type="entry name" value="ApaG_domain"/>
</dbReference>
<dbReference type="AlphaFoldDB" id="A0A3N1L009"/>
<evidence type="ECO:0000256" key="1">
    <source>
        <dbReference type="ARBA" id="ARBA00017693"/>
    </source>
</evidence>
<dbReference type="EMBL" id="RJKX01000015">
    <property type="protein sequence ID" value="ROP84369.1"/>
    <property type="molecule type" value="Genomic_DNA"/>
</dbReference>
<dbReference type="InterPro" id="IPR036767">
    <property type="entry name" value="ApaG_sf"/>
</dbReference>
<dbReference type="RefSeq" id="WP_123692249.1">
    <property type="nucleotide sequence ID" value="NZ_AP019700.1"/>
</dbReference>
<evidence type="ECO:0000313" key="5">
    <source>
        <dbReference type="EMBL" id="ROP84369.1"/>
    </source>
</evidence>
<protein>
    <recommendedName>
        <fullName evidence="1 2">Protein ApaG</fullName>
    </recommendedName>
</protein>
<dbReference type="PROSITE" id="PS51087">
    <property type="entry name" value="APAG"/>
    <property type="match status" value="1"/>
</dbReference>
<evidence type="ECO:0000259" key="4">
    <source>
        <dbReference type="PROSITE" id="PS51087"/>
    </source>
</evidence>
<reference evidence="5 6" key="1">
    <citation type="submission" date="2018-11" db="EMBL/GenBank/DDBJ databases">
        <title>Genomic Encyclopedia of Type Strains, Phase IV (KMG-IV): sequencing the most valuable type-strain genomes for metagenomic binning, comparative biology and taxonomic classification.</title>
        <authorList>
            <person name="Goeker M."/>
        </authorList>
    </citation>
    <scope>NUCLEOTIDE SEQUENCE [LARGE SCALE GENOMIC DNA]</scope>
    <source>
        <strain evidence="5 6">DSM 5900</strain>
    </source>
</reference>
<proteinExistence type="inferred from homology"/>
<accession>A0A3N1L009</accession>
<comment type="caution">
    <text evidence="5">The sequence shown here is derived from an EMBL/GenBank/DDBJ whole genome shotgun (WGS) entry which is preliminary data.</text>
</comment>
<dbReference type="InterPro" id="IPR023065">
    <property type="entry name" value="Uncharacterised_ApaG"/>
</dbReference>
<dbReference type="Gene3D" id="2.60.40.1470">
    <property type="entry name" value="ApaG domain"/>
    <property type="match status" value="1"/>
</dbReference>
<evidence type="ECO:0000256" key="2">
    <source>
        <dbReference type="HAMAP-Rule" id="MF_00791"/>
    </source>
</evidence>
<dbReference type="GO" id="GO:0070987">
    <property type="term" value="P:error-free translesion synthesis"/>
    <property type="evidence" value="ECO:0007669"/>
    <property type="project" value="TreeGrafter"/>
</dbReference>
<dbReference type="Pfam" id="PF04379">
    <property type="entry name" value="DUF525"/>
    <property type="match status" value="1"/>
</dbReference>
<keyword evidence="6" id="KW-1185">Reference proteome</keyword>
<gene>
    <name evidence="2" type="primary">apaG</name>
    <name evidence="5" type="ORF">EDC65_3720</name>
</gene>
<name>A0A3N1L009_9PROT</name>
<sequence>MYSETTRTIRVTVKPFYLEDQSSPAENHYVWAYHVKIENTGGEKVQLRTRHWRITDALGRVQEVRGPGVVGEQPVLEPGESFEYTSGTPLPTPSGIMVGTYQMEGAAGEMFDVRIPAFSLDSPHQPVRLN</sequence>
<dbReference type="PANTHER" id="PTHR14289:SF16">
    <property type="entry name" value="POLYMERASE DELTA-INTERACTING PROTEIN 2"/>
    <property type="match status" value="1"/>
</dbReference>
<dbReference type="OrthoDB" id="9795226at2"/>
<dbReference type="SUPFAM" id="SSF110069">
    <property type="entry name" value="ApaG-like"/>
    <property type="match status" value="1"/>
</dbReference>
<dbReference type="Proteomes" id="UP000278222">
    <property type="component" value="Unassembled WGS sequence"/>
</dbReference>
<organism evidence="5 6">
    <name type="scientific">Stella humosa</name>
    <dbReference type="NCBI Taxonomy" id="94"/>
    <lineage>
        <taxon>Bacteria</taxon>
        <taxon>Pseudomonadati</taxon>
        <taxon>Pseudomonadota</taxon>
        <taxon>Alphaproteobacteria</taxon>
        <taxon>Rhodospirillales</taxon>
        <taxon>Stellaceae</taxon>
        <taxon>Stella</taxon>
    </lineage>
</organism>
<evidence type="ECO:0000313" key="6">
    <source>
        <dbReference type="Proteomes" id="UP000278222"/>
    </source>
</evidence>